<feature type="region of interest" description="Disordered" evidence="4">
    <location>
        <begin position="1"/>
        <end position="50"/>
    </location>
</feature>
<evidence type="ECO:0000256" key="4">
    <source>
        <dbReference type="SAM" id="MobiDB-lite"/>
    </source>
</evidence>
<dbReference type="EMBL" id="KZ679676">
    <property type="protein sequence ID" value="PTB58961.1"/>
    <property type="molecule type" value="Genomic_DNA"/>
</dbReference>
<organism evidence="6 7">
    <name type="scientific">Trichoderma harzianum CBS 226.95</name>
    <dbReference type="NCBI Taxonomy" id="983964"/>
    <lineage>
        <taxon>Eukaryota</taxon>
        <taxon>Fungi</taxon>
        <taxon>Dikarya</taxon>
        <taxon>Ascomycota</taxon>
        <taxon>Pezizomycotina</taxon>
        <taxon>Sordariomycetes</taxon>
        <taxon>Hypocreomycetidae</taxon>
        <taxon>Hypocreales</taxon>
        <taxon>Hypocreaceae</taxon>
        <taxon>Trichoderma</taxon>
    </lineage>
</organism>
<dbReference type="InterPro" id="IPR036322">
    <property type="entry name" value="WD40_repeat_dom_sf"/>
</dbReference>
<dbReference type="InterPro" id="IPR054471">
    <property type="entry name" value="GPIID_WHD"/>
</dbReference>
<dbReference type="STRING" id="983964.A0A2T4APG4"/>
<proteinExistence type="predicted"/>
<dbReference type="PROSITE" id="PS50294">
    <property type="entry name" value="WD_REPEATS_REGION"/>
    <property type="match status" value="1"/>
</dbReference>
<dbReference type="InterPro" id="IPR015943">
    <property type="entry name" value="WD40/YVTN_repeat-like_dom_sf"/>
</dbReference>
<dbReference type="SMART" id="SM00320">
    <property type="entry name" value="WD40"/>
    <property type="match status" value="6"/>
</dbReference>
<feature type="compositionally biased region" description="Basic residues" evidence="4">
    <location>
        <begin position="1"/>
        <end position="12"/>
    </location>
</feature>
<evidence type="ECO:0000256" key="3">
    <source>
        <dbReference type="PROSITE-ProRule" id="PRU00221"/>
    </source>
</evidence>
<dbReference type="Pfam" id="PF17100">
    <property type="entry name" value="NACHT_N"/>
    <property type="match status" value="1"/>
</dbReference>
<dbReference type="InterPro" id="IPR027417">
    <property type="entry name" value="P-loop_NTPase"/>
</dbReference>
<gene>
    <name evidence="6" type="ORF">M431DRAFT_516127</name>
</gene>
<dbReference type="PANTHER" id="PTHR10039">
    <property type="entry name" value="AMELOGENIN"/>
    <property type="match status" value="1"/>
</dbReference>
<keyword evidence="7" id="KW-1185">Reference proteome</keyword>
<sequence>MPPFWTKRKGKQPNKDTKVHLSAEPGCPTVPNESVPDLEPAPNCELDTEPKPLQGRLWNEAYEQLKSNNTELVESYEKILFTQLFRGQNGPSESASLENRIDKAYIERWKQMQMIVEAALEKKKQSIEKKQKIGNGLAAVSITMSQAVRAVPEAAVAWTGVCFALEMVSNSIQEAKANNEGIVYVVSRMDWYWHLAELLSDGNITKSAPISLRIQMEKHIIDLYQKLLLYQMKSVCRYYRRHGPVIWRDAIKADNWTGQLDDIRNAEATVQKDSGIFNALEIQRRLGELDSASQVLRGEIQDISPTIKHHILSKKEERCLKDLRVTDPRDDKSRIEDTNGGLLQGAYDWAIKHGDFIAWRDEKADHMLWIKGDPGKGKTMLLCGIIDELQRQNINPCYFFCQASDPRLNSATAVLRGLIYLLVDTNRQLLSHIQEKYDQAGATLFQDANSWVVLSQMFTELLKDPSLEGQVFMIDALDECQEDLERLLDLIVNRAIGSRAKWIVSSRNWTGIEEKLGTISQNIRFSLELNEQLDEETELVVRNYLTDNARGTFLWVALVCEELLKIAVRRRHVLKKMAEFPPDLGPLYERMMQQIRASEDSDLCERILRLVSVLYRPITLTELASLLDVENKFDREDLEETVASCGSFLVVRDDFVRFVHQSAQDFLLKDSIFVSGLGSQHYTVFLRSLDILSVTLRRDMYNLRHPGALIEEYTPNQAKDVLRHAKYSCVYWVDHLQAVNGLEREKCMLSLRDNGIVHHFLKEKLLNWLEAFSLMKKMRDAARVVRILKTLSTSDECIMRNLIEDVFRFVLAHKIGIELAPLQVYSSALSFSPSSSMIRRMYEETEGSKWIITKPKMQVKWAKRVQSLEESKSLCLSLEFSPDGAQIASANHDREVRIWDMETGVCLHTMKCLEDIKLLAFSPNGKHLATVSYPLIEIWDLSTSRRLFKFDSKAYMYISSLAFSFDGTQFAAGYIDENIGTFIRTWDLGTGIELKTSKLGTDMAVCRRTAFAPDGTHFACVENRFDERINIWNLTTDRHLPALETTPPTCVLPVFSADAARLAVTAASNDMIHVFDTSTGVCVQKIGQLGKLEELKFLATHTRLVTKSSSGDLRIWDSVTGECLWRFSIDWRWISAVSSDGMLAVSGFSEVEIWDMAIDGPMDVLGATIGGFVQATVISPDGTQLAIASSYFGERCAIRIHDPATGNCLKQFEHTQESRIESMVFFPDGKRLVSIGRKTIEVWNVSSGMSLQSIDLRGSDLWETNLLATVSPDGNHLATILHGTVIKIRHLPSGKSGRIGYSDDPWCPRPVAVVFSPDGTQLGLTLASGAVLIFDVQTGACLQDVDNFFEPLIHGWGFPKLRLKPDLRIFGYQDCIKTPPT</sequence>
<dbReference type="Gene3D" id="3.40.50.300">
    <property type="entry name" value="P-loop containing nucleotide triphosphate hydrolases"/>
    <property type="match status" value="1"/>
</dbReference>
<keyword evidence="2" id="KW-0677">Repeat</keyword>
<dbReference type="InterPro" id="IPR056884">
    <property type="entry name" value="NPHP3-like_N"/>
</dbReference>
<dbReference type="SUPFAM" id="SSF52540">
    <property type="entry name" value="P-loop containing nucleoside triphosphate hydrolases"/>
    <property type="match status" value="1"/>
</dbReference>
<dbReference type="Pfam" id="PF24883">
    <property type="entry name" value="NPHP3_N"/>
    <property type="match status" value="1"/>
</dbReference>
<protein>
    <recommendedName>
        <fullName evidence="5">NACHT domain-containing protein</fullName>
    </recommendedName>
</protein>
<dbReference type="PROSITE" id="PS50082">
    <property type="entry name" value="WD_REPEATS_2"/>
    <property type="match status" value="1"/>
</dbReference>
<dbReference type="SUPFAM" id="SSF50978">
    <property type="entry name" value="WD40 repeat-like"/>
    <property type="match status" value="1"/>
</dbReference>
<dbReference type="InterPro" id="IPR001680">
    <property type="entry name" value="WD40_rpt"/>
</dbReference>
<dbReference type="InterPro" id="IPR011044">
    <property type="entry name" value="Quino_amine_DH_bsu"/>
</dbReference>
<feature type="repeat" description="WD" evidence="3">
    <location>
        <begin position="868"/>
        <end position="909"/>
    </location>
</feature>
<dbReference type="GeneID" id="36628869"/>
<evidence type="ECO:0000256" key="2">
    <source>
        <dbReference type="ARBA" id="ARBA00022737"/>
    </source>
</evidence>
<evidence type="ECO:0000313" key="7">
    <source>
        <dbReference type="Proteomes" id="UP000241690"/>
    </source>
</evidence>
<dbReference type="PROSITE" id="PS00678">
    <property type="entry name" value="WD_REPEATS_1"/>
    <property type="match status" value="1"/>
</dbReference>
<dbReference type="Pfam" id="PF12894">
    <property type="entry name" value="ANAPC4_WD40"/>
    <property type="match status" value="1"/>
</dbReference>
<reference evidence="6 7" key="1">
    <citation type="submission" date="2016-07" db="EMBL/GenBank/DDBJ databases">
        <title>Multiple horizontal gene transfer events from other fungi enriched the ability of initially mycotrophic Trichoderma (Ascomycota) to feed on dead plant biomass.</title>
        <authorList>
            <consortium name="DOE Joint Genome Institute"/>
            <person name="Aerts A."/>
            <person name="Atanasova L."/>
            <person name="Chenthamara K."/>
            <person name="Zhang J."/>
            <person name="Grujic M."/>
            <person name="Henrissat B."/>
            <person name="Kuo A."/>
            <person name="Salamov A."/>
            <person name="Lipzen A."/>
            <person name="Labutti K."/>
            <person name="Barry K."/>
            <person name="Miao Y."/>
            <person name="Rahimi M.J."/>
            <person name="Shen Q."/>
            <person name="Grigoriev I.V."/>
            <person name="Kubicek C.P."/>
            <person name="Druzhinina I.S."/>
        </authorList>
    </citation>
    <scope>NUCLEOTIDE SEQUENCE [LARGE SCALE GENOMIC DNA]</scope>
    <source>
        <strain evidence="6 7">CBS 226.95</strain>
    </source>
</reference>
<dbReference type="RefSeq" id="XP_024778638.1">
    <property type="nucleotide sequence ID" value="XM_024920300.1"/>
</dbReference>
<dbReference type="Gene3D" id="2.130.10.10">
    <property type="entry name" value="YVTN repeat-like/Quinoprotein amine dehydrogenase"/>
    <property type="match status" value="3"/>
</dbReference>
<dbReference type="InterPro" id="IPR019775">
    <property type="entry name" value="WD40_repeat_CS"/>
</dbReference>
<keyword evidence="1 3" id="KW-0853">WD repeat</keyword>
<dbReference type="PROSITE" id="PS50837">
    <property type="entry name" value="NACHT"/>
    <property type="match status" value="1"/>
</dbReference>
<name>A0A2T4APG4_TRIHA</name>
<accession>A0A2T4APG4</accession>
<evidence type="ECO:0000256" key="1">
    <source>
        <dbReference type="ARBA" id="ARBA00022574"/>
    </source>
</evidence>
<evidence type="ECO:0000313" key="6">
    <source>
        <dbReference type="EMBL" id="PTB58961.1"/>
    </source>
</evidence>
<dbReference type="Proteomes" id="UP000241690">
    <property type="component" value="Unassembled WGS sequence"/>
</dbReference>
<evidence type="ECO:0000259" key="5">
    <source>
        <dbReference type="PROSITE" id="PS50837"/>
    </source>
</evidence>
<dbReference type="Pfam" id="PF22939">
    <property type="entry name" value="WHD_GPIID"/>
    <property type="match status" value="1"/>
</dbReference>
<dbReference type="InterPro" id="IPR024977">
    <property type="entry name" value="Apc4-like_WD40_dom"/>
</dbReference>
<feature type="domain" description="NACHT" evidence="5">
    <location>
        <begin position="366"/>
        <end position="507"/>
    </location>
</feature>
<dbReference type="InterPro" id="IPR031359">
    <property type="entry name" value="NACHT_N"/>
</dbReference>
<dbReference type="InterPro" id="IPR007111">
    <property type="entry name" value="NACHT_NTPase"/>
</dbReference>
<dbReference type="SUPFAM" id="SSF50969">
    <property type="entry name" value="YVTN repeat-like/Quinoprotein amine dehydrogenase"/>
    <property type="match status" value="1"/>
</dbReference>